<dbReference type="HOGENOM" id="CLU_2034816_0_0_7"/>
<dbReference type="Proteomes" id="UP000008963">
    <property type="component" value="Chromosome"/>
</dbReference>
<name>E1X233_HALMS</name>
<protein>
    <submittedName>
        <fullName evidence="1">Uncharacterized protein</fullName>
    </submittedName>
</protein>
<gene>
    <name evidence="1" type="ordered locus">BMS_1873</name>
</gene>
<sequence length="121" mass="14062">MGPIQKLYHSIREFLFPGHYKIQSFTFYVPSPPTRKVGYREKEFDKIFYSFINRGFQIIDIKTQSNANSTQSGMWIIIIAKSLRKSSAALNFEDAELSEHSLEPIPEMDQEVIDGLYHIND</sequence>
<proteinExistence type="predicted"/>
<accession>E1X233</accession>
<dbReference type="KEGG" id="bmx:BMS_1873"/>
<dbReference type="PATRIC" id="fig|862908.3.peg.1778"/>
<keyword evidence="2" id="KW-1185">Reference proteome</keyword>
<evidence type="ECO:0000313" key="1">
    <source>
        <dbReference type="EMBL" id="CBW26693.1"/>
    </source>
</evidence>
<organism evidence="1 2">
    <name type="scientific">Halobacteriovorax marinus (strain ATCC BAA-682 / DSM 15412 / SJ)</name>
    <name type="common">Bacteriovorax marinus</name>
    <dbReference type="NCBI Taxonomy" id="862908"/>
    <lineage>
        <taxon>Bacteria</taxon>
        <taxon>Pseudomonadati</taxon>
        <taxon>Bdellovibrionota</taxon>
        <taxon>Bacteriovoracia</taxon>
        <taxon>Bacteriovoracales</taxon>
        <taxon>Halobacteriovoraceae</taxon>
        <taxon>Halobacteriovorax</taxon>
    </lineage>
</organism>
<dbReference type="STRING" id="862908.BMS_1873"/>
<dbReference type="AlphaFoldDB" id="E1X233"/>
<dbReference type="EMBL" id="FQ312005">
    <property type="protein sequence ID" value="CBW26693.1"/>
    <property type="molecule type" value="Genomic_DNA"/>
</dbReference>
<dbReference type="RefSeq" id="WP_014244474.1">
    <property type="nucleotide sequence ID" value="NC_016620.1"/>
</dbReference>
<evidence type="ECO:0000313" key="2">
    <source>
        <dbReference type="Proteomes" id="UP000008963"/>
    </source>
</evidence>
<dbReference type="OrthoDB" id="5295621at2"/>
<reference evidence="2" key="1">
    <citation type="journal article" date="2013" name="ISME J.">
        <title>A small predatory core genome in the divergent marine Bacteriovorax marinus SJ and the terrestrial Bdellovibrio bacteriovorus.</title>
        <authorList>
            <person name="Crossman L.C."/>
            <person name="Chen H."/>
            <person name="Cerdeno-Tarraga A.M."/>
            <person name="Brooks K."/>
            <person name="Quail M.A."/>
            <person name="Pineiro S.A."/>
            <person name="Hobley L."/>
            <person name="Sockett R.E."/>
            <person name="Bentley S.D."/>
            <person name="Parkhill J."/>
            <person name="Williams H.N."/>
            <person name="Stine O.C."/>
        </authorList>
    </citation>
    <scope>NUCLEOTIDE SEQUENCE [LARGE SCALE GENOMIC DNA]</scope>
    <source>
        <strain evidence="2">ATCC BAA-682 / DSM 15412 / SJ</strain>
    </source>
</reference>